<dbReference type="EMBL" id="KQ980953">
    <property type="protein sequence ID" value="KYN11138.1"/>
    <property type="molecule type" value="Genomic_DNA"/>
</dbReference>
<name>A0A195DE17_9HYME</name>
<keyword evidence="3" id="KW-1185">Reference proteome</keyword>
<protein>
    <submittedName>
        <fullName evidence="2">Uncharacterized protein</fullName>
    </submittedName>
</protein>
<feature type="compositionally biased region" description="Basic and acidic residues" evidence="1">
    <location>
        <begin position="1"/>
        <end position="20"/>
    </location>
</feature>
<accession>A0A195DE17</accession>
<feature type="region of interest" description="Disordered" evidence="1">
    <location>
        <begin position="1"/>
        <end position="74"/>
    </location>
</feature>
<gene>
    <name evidence="2" type="ORF">ALC57_16686</name>
</gene>
<dbReference type="Proteomes" id="UP000078492">
    <property type="component" value="Unassembled WGS sequence"/>
</dbReference>
<proteinExistence type="predicted"/>
<evidence type="ECO:0000313" key="3">
    <source>
        <dbReference type="Proteomes" id="UP000078492"/>
    </source>
</evidence>
<feature type="non-terminal residue" evidence="2">
    <location>
        <position position="1"/>
    </location>
</feature>
<feature type="compositionally biased region" description="Low complexity" evidence="1">
    <location>
        <begin position="31"/>
        <end position="48"/>
    </location>
</feature>
<evidence type="ECO:0000313" key="2">
    <source>
        <dbReference type="EMBL" id="KYN11138.1"/>
    </source>
</evidence>
<evidence type="ECO:0000256" key="1">
    <source>
        <dbReference type="SAM" id="MobiDB-lite"/>
    </source>
</evidence>
<dbReference type="AlphaFoldDB" id="A0A195DE17"/>
<sequence length="112" mass="11785">VTDGKETCGENGGRGREREGNTGGGEEGAWRTGRSLRSSAGSSAATGRGDLDVGVATRGGGALRKSPVDSRTITAPRRDVTTLSSLPFRCESLYALQEPLTRKAFALSNRMR</sequence>
<organism evidence="2 3">
    <name type="scientific">Trachymyrmex cornetzi</name>
    <dbReference type="NCBI Taxonomy" id="471704"/>
    <lineage>
        <taxon>Eukaryota</taxon>
        <taxon>Metazoa</taxon>
        <taxon>Ecdysozoa</taxon>
        <taxon>Arthropoda</taxon>
        <taxon>Hexapoda</taxon>
        <taxon>Insecta</taxon>
        <taxon>Pterygota</taxon>
        <taxon>Neoptera</taxon>
        <taxon>Endopterygota</taxon>
        <taxon>Hymenoptera</taxon>
        <taxon>Apocrita</taxon>
        <taxon>Aculeata</taxon>
        <taxon>Formicoidea</taxon>
        <taxon>Formicidae</taxon>
        <taxon>Myrmicinae</taxon>
        <taxon>Trachymyrmex</taxon>
    </lineage>
</organism>
<reference evidence="2 3" key="1">
    <citation type="submission" date="2015-09" db="EMBL/GenBank/DDBJ databases">
        <title>Trachymyrmex cornetzi WGS genome.</title>
        <authorList>
            <person name="Nygaard S."/>
            <person name="Hu H."/>
            <person name="Boomsma J."/>
            <person name="Zhang G."/>
        </authorList>
    </citation>
    <scope>NUCLEOTIDE SEQUENCE [LARGE SCALE GENOMIC DNA]</scope>
    <source>
        <strain evidence="2">Tcor2-1</strain>
        <tissue evidence="2">Whole body</tissue>
    </source>
</reference>